<dbReference type="Proteomes" id="UP001642409">
    <property type="component" value="Unassembled WGS sequence"/>
</dbReference>
<reference evidence="2" key="1">
    <citation type="submission" date="2023-06" db="EMBL/GenBank/DDBJ databases">
        <authorList>
            <person name="Kurt Z."/>
        </authorList>
    </citation>
    <scope>NUCLEOTIDE SEQUENCE</scope>
</reference>
<accession>A0AA86QTY5</accession>
<gene>
    <name evidence="3" type="ORF">HINF_LOCUS14818</name>
    <name evidence="2" type="ORF">HINF_LOCUS51733</name>
</gene>
<feature type="region of interest" description="Disordered" evidence="1">
    <location>
        <begin position="22"/>
        <end position="69"/>
    </location>
</feature>
<sequence length="114" mass="13206">MLNKTIGQEDPSEVELLQAKQFRKTEPLTQRNPKPTQIILNGTRQLQTRNKCGDKQRAPKSNSVHSERCSPLPAVESIWVRMRSGNHFYTKMSNNQFINIKIYLSLFYILKSVT</sequence>
<reference evidence="3 4" key="2">
    <citation type="submission" date="2024-07" db="EMBL/GenBank/DDBJ databases">
        <authorList>
            <person name="Akdeniz Z."/>
        </authorList>
    </citation>
    <scope>NUCLEOTIDE SEQUENCE [LARGE SCALE GENOMIC DNA]</scope>
</reference>
<feature type="compositionally biased region" description="Polar residues" evidence="1">
    <location>
        <begin position="27"/>
        <end position="50"/>
    </location>
</feature>
<proteinExistence type="predicted"/>
<organism evidence="2">
    <name type="scientific">Hexamita inflata</name>
    <dbReference type="NCBI Taxonomy" id="28002"/>
    <lineage>
        <taxon>Eukaryota</taxon>
        <taxon>Metamonada</taxon>
        <taxon>Diplomonadida</taxon>
        <taxon>Hexamitidae</taxon>
        <taxon>Hexamitinae</taxon>
        <taxon>Hexamita</taxon>
    </lineage>
</organism>
<dbReference type="AlphaFoldDB" id="A0AA86QTY5"/>
<evidence type="ECO:0000313" key="3">
    <source>
        <dbReference type="EMBL" id="CAL5996555.1"/>
    </source>
</evidence>
<keyword evidence="4" id="KW-1185">Reference proteome</keyword>
<evidence type="ECO:0000313" key="2">
    <source>
        <dbReference type="EMBL" id="CAI9964088.1"/>
    </source>
</evidence>
<name>A0AA86QTY5_9EUKA</name>
<protein>
    <submittedName>
        <fullName evidence="3">Hypothetical_protein</fullName>
    </submittedName>
</protein>
<comment type="caution">
    <text evidence="2">The sequence shown here is derived from an EMBL/GenBank/DDBJ whole genome shotgun (WGS) entry which is preliminary data.</text>
</comment>
<evidence type="ECO:0000313" key="4">
    <source>
        <dbReference type="Proteomes" id="UP001642409"/>
    </source>
</evidence>
<dbReference type="EMBL" id="CATOUU010000972">
    <property type="protein sequence ID" value="CAI9964088.1"/>
    <property type="molecule type" value="Genomic_DNA"/>
</dbReference>
<dbReference type="EMBL" id="CAXDID020000035">
    <property type="protein sequence ID" value="CAL5996555.1"/>
    <property type="molecule type" value="Genomic_DNA"/>
</dbReference>
<evidence type="ECO:0000256" key="1">
    <source>
        <dbReference type="SAM" id="MobiDB-lite"/>
    </source>
</evidence>